<name>A0A0U1KW28_9FIRM</name>
<dbReference type="AlphaFoldDB" id="A0A0U1KW28"/>
<accession>A0A0U1KW28</accession>
<dbReference type="EMBL" id="CTRP01000003">
    <property type="protein sequence ID" value="CQR70894.1"/>
    <property type="molecule type" value="Genomic_DNA"/>
</dbReference>
<sequence length="117" mass="13025">MKNKDRVLIEVYGGTNPNSELDQAGKQAALELASYEDLVKELKQSFGNGVAIRYIDTDVKGIQNDKCRQLVEAGKPFPITVINGEPCIVGGINSKLVRRFLDERAFQMLEKLNAQNK</sequence>
<dbReference type="RefSeq" id="WP_021169610.1">
    <property type="nucleotide sequence ID" value="NZ_CTRP01000003.1"/>
</dbReference>
<evidence type="ECO:0008006" key="3">
    <source>
        <dbReference type="Google" id="ProtNLM"/>
    </source>
</evidence>
<protein>
    <recommendedName>
        <fullName evidence="3">Arsenical resistance operon trans-acting repressor ArsD</fullName>
    </recommendedName>
</protein>
<dbReference type="Proteomes" id="UP000049855">
    <property type="component" value="Unassembled WGS sequence"/>
</dbReference>
<proteinExistence type="predicted"/>
<reference evidence="2" key="1">
    <citation type="submission" date="2015-03" db="EMBL/GenBank/DDBJ databases">
        <authorList>
            <person name="Nijsse Bart"/>
        </authorList>
    </citation>
    <scope>NUCLEOTIDE SEQUENCE [LARGE SCALE GENOMIC DNA]</scope>
</reference>
<evidence type="ECO:0000313" key="2">
    <source>
        <dbReference type="Proteomes" id="UP000049855"/>
    </source>
</evidence>
<keyword evidence="2" id="KW-1185">Reference proteome</keyword>
<evidence type="ECO:0000313" key="1">
    <source>
        <dbReference type="EMBL" id="CQR70894.1"/>
    </source>
</evidence>
<gene>
    <name evidence="1" type="ORF">SpAn4DRAFT_1872</name>
</gene>
<organism evidence="1 2">
    <name type="scientific">Sporomusa ovata</name>
    <dbReference type="NCBI Taxonomy" id="2378"/>
    <lineage>
        <taxon>Bacteria</taxon>
        <taxon>Bacillati</taxon>
        <taxon>Bacillota</taxon>
        <taxon>Negativicutes</taxon>
        <taxon>Selenomonadales</taxon>
        <taxon>Sporomusaceae</taxon>
        <taxon>Sporomusa</taxon>
    </lineage>
</organism>